<dbReference type="NCBIfam" id="TIGR04056">
    <property type="entry name" value="OMP_RagA_SusC"/>
    <property type="match status" value="1"/>
</dbReference>
<evidence type="ECO:0000256" key="3">
    <source>
        <dbReference type="ARBA" id="ARBA00022452"/>
    </source>
</evidence>
<dbReference type="SUPFAM" id="SSF56935">
    <property type="entry name" value="Porins"/>
    <property type="match status" value="1"/>
</dbReference>
<evidence type="ECO:0000256" key="5">
    <source>
        <dbReference type="ARBA" id="ARBA00023136"/>
    </source>
</evidence>
<keyword evidence="10" id="KW-1185">Reference proteome</keyword>
<dbReference type="PROSITE" id="PS52016">
    <property type="entry name" value="TONB_DEPENDENT_REC_3"/>
    <property type="match status" value="1"/>
</dbReference>
<dbReference type="EMBL" id="PGFG01000001">
    <property type="protein sequence ID" value="PJJ75822.1"/>
    <property type="molecule type" value="Genomic_DNA"/>
</dbReference>
<dbReference type="InterPro" id="IPR036942">
    <property type="entry name" value="Beta-barrel_TonB_sf"/>
</dbReference>
<evidence type="ECO:0000256" key="2">
    <source>
        <dbReference type="ARBA" id="ARBA00022448"/>
    </source>
</evidence>
<dbReference type="InterPro" id="IPR012910">
    <property type="entry name" value="Plug_dom"/>
</dbReference>
<comment type="subcellular location">
    <subcellularLocation>
        <location evidence="1 7">Cell outer membrane</location>
        <topology evidence="1 7">Multi-pass membrane protein</topology>
    </subcellularLocation>
</comment>
<evidence type="ECO:0000256" key="6">
    <source>
        <dbReference type="ARBA" id="ARBA00023237"/>
    </source>
</evidence>
<accession>A0A2M9CV84</accession>
<keyword evidence="2 7" id="KW-0813">Transport</keyword>
<dbReference type="Gene3D" id="2.60.40.1120">
    <property type="entry name" value="Carboxypeptidase-like, regulatory domain"/>
    <property type="match status" value="1"/>
</dbReference>
<comment type="similarity">
    <text evidence="7">Belongs to the TonB-dependent receptor family.</text>
</comment>
<dbReference type="Pfam" id="PF07715">
    <property type="entry name" value="Plug"/>
    <property type="match status" value="1"/>
</dbReference>
<organism evidence="9 10">
    <name type="scientific">Thermoflavifilum aggregans</name>
    <dbReference type="NCBI Taxonomy" id="454188"/>
    <lineage>
        <taxon>Bacteria</taxon>
        <taxon>Pseudomonadati</taxon>
        <taxon>Bacteroidota</taxon>
        <taxon>Chitinophagia</taxon>
        <taxon>Chitinophagales</taxon>
        <taxon>Chitinophagaceae</taxon>
        <taxon>Thermoflavifilum</taxon>
    </lineage>
</organism>
<evidence type="ECO:0000256" key="1">
    <source>
        <dbReference type="ARBA" id="ARBA00004571"/>
    </source>
</evidence>
<keyword evidence="4 7" id="KW-0812">Transmembrane</keyword>
<dbReference type="SUPFAM" id="SSF49464">
    <property type="entry name" value="Carboxypeptidase regulatory domain-like"/>
    <property type="match status" value="1"/>
</dbReference>
<dbReference type="InterPro" id="IPR039426">
    <property type="entry name" value="TonB-dep_rcpt-like"/>
</dbReference>
<dbReference type="Pfam" id="PF13715">
    <property type="entry name" value="CarbopepD_reg_2"/>
    <property type="match status" value="1"/>
</dbReference>
<dbReference type="Proteomes" id="UP000230000">
    <property type="component" value="Unassembled WGS sequence"/>
</dbReference>
<reference evidence="9 10" key="1">
    <citation type="submission" date="2017-11" db="EMBL/GenBank/DDBJ databases">
        <title>Genomic Encyclopedia of Archaeal and Bacterial Type Strains, Phase II (KMG-II): From Individual Species to Whole Genera.</title>
        <authorList>
            <person name="Goeker M."/>
        </authorList>
    </citation>
    <scope>NUCLEOTIDE SEQUENCE [LARGE SCALE GENOMIC DNA]</scope>
    <source>
        <strain evidence="9 10">DSM 27268</strain>
    </source>
</reference>
<evidence type="ECO:0000313" key="10">
    <source>
        <dbReference type="Proteomes" id="UP000230000"/>
    </source>
</evidence>
<dbReference type="Gene3D" id="2.40.170.20">
    <property type="entry name" value="TonB-dependent receptor, beta-barrel domain"/>
    <property type="match status" value="1"/>
</dbReference>
<evidence type="ECO:0000256" key="4">
    <source>
        <dbReference type="ARBA" id="ARBA00022692"/>
    </source>
</evidence>
<dbReference type="OrthoDB" id="9768177at2"/>
<gene>
    <name evidence="9" type="ORF">BXY57_1412</name>
</gene>
<evidence type="ECO:0000313" key="9">
    <source>
        <dbReference type="EMBL" id="PJJ75822.1"/>
    </source>
</evidence>
<evidence type="ECO:0000256" key="7">
    <source>
        <dbReference type="PROSITE-ProRule" id="PRU01360"/>
    </source>
</evidence>
<name>A0A2M9CV84_9BACT</name>
<feature type="domain" description="TonB-dependent receptor plug" evidence="8">
    <location>
        <begin position="236"/>
        <end position="342"/>
    </location>
</feature>
<dbReference type="InterPro" id="IPR037066">
    <property type="entry name" value="Plug_dom_sf"/>
</dbReference>
<dbReference type="RefSeq" id="WP_100314378.1">
    <property type="nucleotide sequence ID" value="NZ_PGFG01000001.1"/>
</dbReference>
<sequence length="1141" mass="125945">MKFISGIQKINWLKIMRFSGTQLILILVFAGMSYARPGNAQINMEQRVNLNMHDATIASVLHRLEKLTDVKFVYSLNRVNVNRRIDVDVTNARLDSILEDVLIKNGIGYEVVSNRVVLTPGITNRTASLTGLMQAHDLHVQLQDVEVRGKVTDENGSPLAGVTLQVKGTNIGTTTDNQGNYVIHPLSANDTLVFSFIGYERQEIPIAGRSQINIQMHATATGLNQVVVVGYGTQRKVDLTGAISVINSNDIKDIPVGNASYIMQGKASGVAITEQTGAPGDYIAVRIRGVGTINNNDPLYIIDGVPTTNGINNISPDDIESINILKDAASAAIYGARASNGVVIITTKHGQAGKTKINFSDYTGVQARGHLIKMANTKEYVNAFNIAAKADGRQPIPLDMLDTLPDINWLKEILKPALISNTHLSISGGNEKNQYIISGTYFKQDGLITNSSYERFNIFSSLTLNPYKWITIGTNMNLAYSKTRQVGSSGDGYGVGNPGASVVRYALFRVPATPVYNSQGQFVDLPNPPTFFGDGYNPVAFAKSFDRSFNDYTTLGDAYLEFHPFEGFTLKTDVGTNLGINFYRQFFPTWGIDRHINSPNSLAQSVNNEFNYNFTNTLSYIFNLKKRHVFKILVGSEAIKDDIKTMSASRTNFVDQSPEFQYLDNGLANQLNGGNESHWGLFSLLGRIEYAYKDKFLLNFNMRRDGSSRLSLKNRWGNFYSGSAAWRLDKENFIKKIKQISLLKLRFSLGQLGNQNIGNYPYASLISGGFYYPFGGIPTEGYTITSKGNPEVKWETSTQTDIGLETGFYNNTLQLTIDYFIKNTSNMLLSIPEPSSAGASASSPTENAGKVKNNGLELQLSYQGNIGTKFKYDLSANFATLHNEVISLAGGKPIPGGRIDNNYYATLTAVGHPIGAFYLLVDDCIFQTPIDVITSAYQGPNIQPGDVKFKDLNNDGVVDQNDRTFVGSPIPKLTYGFTLSAVYKNFDLSIFLQGVYGNKIYNQVLTDIEGFYRPFNITKRIATKSWHGPGTSNTFPRLSWKGAINNKQPSTRFLEDGSYLRLKNIQIGYTLGNNITSKLKISSIRIFLSVQNLLTFTKYTGLDPEQYISNNALNDGDRAVGIDWGTYPSARTFTAGININF</sequence>
<protein>
    <submittedName>
        <fullName evidence="9">TonB-linked SusC/RagA family outer membrane protein</fullName>
    </submittedName>
</protein>
<dbReference type="InterPro" id="IPR008969">
    <property type="entry name" value="CarboxyPept-like_regulatory"/>
</dbReference>
<dbReference type="NCBIfam" id="TIGR04057">
    <property type="entry name" value="SusC_RagA_signa"/>
    <property type="match status" value="1"/>
</dbReference>
<keyword evidence="6 7" id="KW-0998">Cell outer membrane</keyword>
<dbReference type="InterPro" id="IPR023997">
    <property type="entry name" value="TonB-dep_OMP_SusC/RagA_CS"/>
</dbReference>
<proteinExistence type="inferred from homology"/>
<dbReference type="GO" id="GO:0009279">
    <property type="term" value="C:cell outer membrane"/>
    <property type="evidence" value="ECO:0007669"/>
    <property type="project" value="UniProtKB-SubCell"/>
</dbReference>
<dbReference type="AlphaFoldDB" id="A0A2M9CV84"/>
<evidence type="ECO:0000259" key="8">
    <source>
        <dbReference type="Pfam" id="PF07715"/>
    </source>
</evidence>
<dbReference type="Gene3D" id="2.170.130.10">
    <property type="entry name" value="TonB-dependent receptor, plug domain"/>
    <property type="match status" value="1"/>
</dbReference>
<keyword evidence="3 7" id="KW-1134">Transmembrane beta strand</keyword>
<keyword evidence="5 7" id="KW-0472">Membrane</keyword>
<dbReference type="InterPro" id="IPR023996">
    <property type="entry name" value="TonB-dep_OMP_SusC/RagA"/>
</dbReference>
<comment type="caution">
    <text evidence="9">The sequence shown here is derived from an EMBL/GenBank/DDBJ whole genome shotgun (WGS) entry which is preliminary data.</text>
</comment>